<organism evidence="1 2">
    <name type="scientific">Halovenus salina</name>
    <dbReference type="NCBI Taxonomy" id="1510225"/>
    <lineage>
        <taxon>Archaea</taxon>
        <taxon>Methanobacteriati</taxon>
        <taxon>Methanobacteriota</taxon>
        <taxon>Stenosarchaea group</taxon>
        <taxon>Halobacteria</taxon>
        <taxon>Halobacteriales</taxon>
        <taxon>Haloarculaceae</taxon>
        <taxon>Halovenus</taxon>
    </lineage>
</organism>
<evidence type="ECO:0000313" key="2">
    <source>
        <dbReference type="Proteomes" id="UP001596445"/>
    </source>
</evidence>
<accession>A0ABD5W6K4</accession>
<keyword evidence="2" id="KW-1185">Reference proteome</keyword>
<dbReference type="Proteomes" id="UP001596445">
    <property type="component" value="Unassembled WGS sequence"/>
</dbReference>
<evidence type="ECO:0000313" key="1">
    <source>
        <dbReference type="EMBL" id="MFC7059786.1"/>
    </source>
</evidence>
<dbReference type="EMBL" id="JBHSZI010000002">
    <property type="protein sequence ID" value="MFC7059786.1"/>
    <property type="molecule type" value="Genomic_DNA"/>
</dbReference>
<name>A0ABD5W6K4_9EURY</name>
<dbReference type="RefSeq" id="WP_382187091.1">
    <property type="nucleotide sequence ID" value="NZ_JBHSZI010000002.1"/>
</dbReference>
<protein>
    <submittedName>
        <fullName evidence="1">Uncharacterized protein</fullName>
    </submittedName>
</protein>
<comment type="caution">
    <text evidence="1">The sequence shown here is derived from an EMBL/GenBank/DDBJ whole genome shotgun (WGS) entry which is preliminary data.</text>
</comment>
<feature type="non-terminal residue" evidence="1">
    <location>
        <position position="142"/>
    </location>
</feature>
<dbReference type="AlphaFoldDB" id="A0ABD5W6K4"/>
<reference evidence="1 2" key="1">
    <citation type="journal article" date="2019" name="Int. J. Syst. Evol. Microbiol.">
        <title>The Global Catalogue of Microorganisms (GCM) 10K type strain sequencing project: providing services to taxonomists for standard genome sequencing and annotation.</title>
        <authorList>
            <consortium name="The Broad Institute Genomics Platform"/>
            <consortium name="The Broad Institute Genome Sequencing Center for Infectious Disease"/>
            <person name="Wu L."/>
            <person name="Ma J."/>
        </authorList>
    </citation>
    <scope>NUCLEOTIDE SEQUENCE [LARGE SCALE GENOMIC DNA]</scope>
    <source>
        <strain evidence="1 2">JCM 30072</strain>
    </source>
</reference>
<sequence length="142" mass="16552">MDITTISCGRATRDRIQEYRDERGLSNYDAALQDLLREVDTDAWRLRHRREMPLVGVERRRRGKHSCQGMPVVERHRLTRRLSGPDGCPCLRKRAPRAKSFRSCLGATGPYDRRKREMNEDVHTDATTAQIEHYIERHPTPG</sequence>
<gene>
    <name evidence="1" type="ORF">ACFQQG_18335</name>
</gene>
<proteinExistence type="predicted"/>